<dbReference type="SUPFAM" id="SSF47598">
    <property type="entry name" value="Ribbon-helix-helix"/>
    <property type="match status" value="1"/>
</dbReference>
<dbReference type="GO" id="GO:0006355">
    <property type="term" value="P:regulation of DNA-templated transcription"/>
    <property type="evidence" value="ECO:0007669"/>
    <property type="project" value="InterPro"/>
</dbReference>
<name>A0A3T0EDG7_9PROT</name>
<organism evidence="1 2">
    <name type="scientific">Glycocaulis alkaliphilus</name>
    <dbReference type="NCBI Taxonomy" id="1434191"/>
    <lineage>
        <taxon>Bacteria</taxon>
        <taxon>Pseudomonadati</taxon>
        <taxon>Pseudomonadota</taxon>
        <taxon>Alphaproteobacteria</taxon>
        <taxon>Maricaulales</taxon>
        <taxon>Maricaulaceae</taxon>
        <taxon>Glycocaulis</taxon>
    </lineage>
</organism>
<sequence>MTKNLTLAIEDELLDRARIIAAIRRTSVNAMVREFLEREVKREASQAARMEKWNGRFKASDQNSQRRARQVSGEKPVFNREDFYEEVMRERGLL</sequence>
<dbReference type="AlphaFoldDB" id="A0A3T0EDG7"/>
<dbReference type="InterPro" id="IPR045944">
    <property type="entry name" value="DUF6364"/>
</dbReference>
<proteinExistence type="predicted"/>
<dbReference type="RefSeq" id="WP_127568968.1">
    <property type="nucleotide sequence ID" value="NZ_BMFB01000004.1"/>
</dbReference>
<gene>
    <name evidence="1" type="ORF">X907_2794</name>
</gene>
<dbReference type="Pfam" id="PF19891">
    <property type="entry name" value="DUF6364"/>
    <property type="match status" value="1"/>
</dbReference>
<dbReference type="EMBL" id="CP018911">
    <property type="protein sequence ID" value="AZU05303.1"/>
    <property type="molecule type" value="Genomic_DNA"/>
</dbReference>
<evidence type="ECO:0000313" key="2">
    <source>
        <dbReference type="Proteomes" id="UP000286954"/>
    </source>
</evidence>
<protein>
    <submittedName>
        <fullName evidence="1">Uncharacterized protein</fullName>
    </submittedName>
</protein>
<keyword evidence="2" id="KW-1185">Reference proteome</keyword>
<dbReference type="KEGG" id="gak:X907_2794"/>
<dbReference type="OrthoDB" id="7365000at2"/>
<dbReference type="InterPro" id="IPR010985">
    <property type="entry name" value="Ribbon_hlx_hlx"/>
</dbReference>
<dbReference type="Proteomes" id="UP000286954">
    <property type="component" value="Chromosome"/>
</dbReference>
<evidence type="ECO:0000313" key="1">
    <source>
        <dbReference type="EMBL" id="AZU05303.1"/>
    </source>
</evidence>
<accession>A0A3T0EDG7</accession>
<reference evidence="1 2" key="1">
    <citation type="submission" date="2016-12" db="EMBL/GenBank/DDBJ databases">
        <title>The genome of dimorphic prosthecate Glycocaulis alkaliphilus 6b-8t, isolated from crude oil dictates its adaptability in petroleum environments.</title>
        <authorList>
            <person name="Wu X.-L."/>
            <person name="Geng S."/>
        </authorList>
    </citation>
    <scope>NUCLEOTIDE SEQUENCE [LARGE SCALE GENOMIC DNA]</scope>
    <source>
        <strain evidence="1 2">6B-8</strain>
    </source>
</reference>